<dbReference type="PANTHER" id="PTHR35936:SF37">
    <property type="entry name" value="AMINO ACID ABC TRANSPORTER SUBSTRATE-BINDING PROTEIN"/>
    <property type="match status" value="1"/>
</dbReference>
<protein>
    <submittedName>
        <fullName evidence="4">Amino acid ABC transporter substrate-binding protein</fullName>
    </submittedName>
</protein>
<evidence type="ECO:0000313" key="5">
    <source>
        <dbReference type="Proteomes" id="UP000886689"/>
    </source>
</evidence>
<dbReference type="Gene3D" id="3.40.190.10">
    <property type="entry name" value="Periplasmic binding protein-like II"/>
    <property type="match status" value="2"/>
</dbReference>
<name>A0A9D7K242_9PROT</name>
<keyword evidence="1 2" id="KW-0732">Signal</keyword>
<reference evidence="4" key="1">
    <citation type="submission" date="2020-10" db="EMBL/GenBank/DDBJ databases">
        <title>Connecting structure to function with the recovery of over 1000 high-quality activated sludge metagenome-assembled genomes encoding full-length rRNA genes using long-read sequencing.</title>
        <authorList>
            <person name="Singleton C.M."/>
            <person name="Petriglieri F."/>
            <person name="Kristensen J.M."/>
            <person name="Kirkegaard R.H."/>
            <person name="Michaelsen T.Y."/>
            <person name="Andersen M.H."/>
            <person name="Karst S.M."/>
            <person name="Dueholm M.S."/>
            <person name="Nielsen P.H."/>
            <person name="Albertsen M."/>
        </authorList>
    </citation>
    <scope>NUCLEOTIDE SEQUENCE</scope>
    <source>
        <strain evidence="4">Hirt_18-Q3-R61-65_BATAC.395</strain>
    </source>
</reference>
<organism evidence="4 5">
    <name type="scientific">Candidatus Proximibacter danicus</name>
    <dbReference type="NCBI Taxonomy" id="2954365"/>
    <lineage>
        <taxon>Bacteria</taxon>
        <taxon>Pseudomonadati</taxon>
        <taxon>Pseudomonadota</taxon>
        <taxon>Betaproteobacteria</taxon>
        <taxon>Candidatus Proximibacter</taxon>
    </lineage>
</organism>
<dbReference type="AlphaFoldDB" id="A0A9D7K242"/>
<evidence type="ECO:0000256" key="2">
    <source>
        <dbReference type="SAM" id="SignalP"/>
    </source>
</evidence>
<evidence type="ECO:0000313" key="4">
    <source>
        <dbReference type="EMBL" id="MBK8524853.1"/>
    </source>
</evidence>
<sequence>MEAWVRKLVTGCLLTLPVAASAVAASEQAVRVAVIGNSPPMSYVDESGKLTGFNVEMAHALCATMKIRCNLLPTSLDKVVDAVSAGEMDFAVVSLLATPERRKKVLFSKPYYRSLSIWLSKPSIKPGSPRTTVAVVNGSVQAQHAENQGWKTKRVTNHREISTSLVAGDADATVVPMLTAVSLMEKPSLQALGLESTVLSDPLISGDVCISIHPGRPELREQIDAALDEIKRDGRFDRINSQFLPFRLL</sequence>
<feature type="signal peptide" evidence="2">
    <location>
        <begin position="1"/>
        <end position="24"/>
    </location>
</feature>
<gene>
    <name evidence="4" type="ORF">IPL58_12685</name>
</gene>
<evidence type="ECO:0000259" key="3">
    <source>
        <dbReference type="SMART" id="SM00062"/>
    </source>
</evidence>
<accession>A0A9D7K242</accession>
<dbReference type="Proteomes" id="UP000886689">
    <property type="component" value="Unassembled WGS sequence"/>
</dbReference>
<evidence type="ECO:0000256" key="1">
    <source>
        <dbReference type="ARBA" id="ARBA00022729"/>
    </source>
</evidence>
<dbReference type="Pfam" id="PF00497">
    <property type="entry name" value="SBP_bac_3"/>
    <property type="match status" value="1"/>
</dbReference>
<feature type="domain" description="Solute-binding protein family 3/N-terminal" evidence="3">
    <location>
        <begin position="29"/>
        <end position="247"/>
    </location>
</feature>
<dbReference type="EMBL" id="JADJUC010000015">
    <property type="protein sequence ID" value="MBK8524853.1"/>
    <property type="molecule type" value="Genomic_DNA"/>
</dbReference>
<proteinExistence type="predicted"/>
<feature type="chain" id="PRO_5038625550" evidence="2">
    <location>
        <begin position="25"/>
        <end position="249"/>
    </location>
</feature>
<dbReference type="SMART" id="SM00062">
    <property type="entry name" value="PBPb"/>
    <property type="match status" value="1"/>
</dbReference>
<comment type="caution">
    <text evidence="4">The sequence shown here is derived from an EMBL/GenBank/DDBJ whole genome shotgun (WGS) entry which is preliminary data.</text>
</comment>
<dbReference type="SUPFAM" id="SSF53850">
    <property type="entry name" value="Periplasmic binding protein-like II"/>
    <property type="match status" value="1"/>
</dbReference>
<dbReference type="CDD" id="cd13530">
    <property type="entry name" value="PBP2_peptides_like"/>
    <property type="match status" value="1"/>
</dbReference>
<dbReference type="PANTHER" id="PTHR35936">
    <property type="entry name" value="MEMBRANE-BOUND LYTIC MUREIN TRANSGLYCOSYLASE F"/>
    <property type="match status" value="1"/>
</dbReference>
<dbReference type="InterPro" id="IPR001638">
    <property type="entry name" value="Solute-binding_3/MltF_N"/>
</dbReference>